<dbReference type="AlphaFoldDB" id="A0A1A8LEV5"/>
<gene>
    <name evidence="1" type="primary">SI:DKEY-23A23.1</name>
</gene>
<accession>A0A1A8LEV5</accession>
<organism evidence="1">
    <name type="scientific">Nothobranchius pienaari</name>
    <dbReference type="NCBI Taxonomy" id="704102"/>
    <lineage>
        <taxon>Eukaryota</taxon>
        <taxon>Metazoa</taxon>
        <taxon>Chordata</taxon>
        <taxon>Craniata</taxon>
        <taxon>Vertebrata</taxon>
        <taxon>Euteleostomi</taxon>
        <taxon>Actinopterygii</taxon>
        <taxon>Neopterygii</taxon>
        <taxon>Teleostei</taxon>
        <taxon>Neoteleostei</taxon>
        <taxon>Acanthomorphata</taxon>
        <taxon>Ovalentaria</taxon>
        <taxon>Atherinomorphae</taxon>
        <taxon>Cyprinodontiformes</taxon>
        <taxon>Nothobranchiidae</taxon>
        <taxon>Nothobranchius</taxon>
    </lineage>
</organism>
<protein>
    <submittedName>
        <fullName evidence="1">Si:dkey-23a23.1</fullName>
    </submittedName>
</protein>
<name>A0A1A8LEV5_9TELE</name>
<dbReference type="EMBL" id="HAEF01005998">
    <property type="protein sequence ID" value="SBR43380.1"/>
    <property type="molecule type" value="Transcribed_RNA"/>
</dbReference>
<proteinExistence type="predicted"/>
<dbReference type="PANTHER" id="PTHR31751">
    <property type="entry name" value="SI:CH211-108C17.2-RELATED-RELATED"/>
    <property type="match status" value="1"/>
</dbReference>
<evidence type="ECO:0000313" key="1">
    <source>
        <dbReference type="EMBL" id="SBR43380.1"/>
    </source>
</evidence>
<dbReference type="PANTHER" id="PTHR31751:SF7">
    <property type="entry name" value="THAP-TYPE DOMAIN-CONTAINING PROTEIN"/>
    <property type="match status" value="1"/>
</dbReference>
<reference evidence="1" key="2">
    <citation type="submission" date="2016-06" db="EMBL/GenBank/DDBJ databases">
        <title>The genome of a short-lived fish provides insights into sex chromosome evolution and the genetic control of aging.</title>
        <authorList>
            <person name="Reichwald K."/>
            <person name="Felder M."/>
            <person name="Petzold A."/>
            <person name="Koch P."/>
            <person name="Groth M."/>
            <person name="Platzer M."/>
        </authorList>
    </citation>
    <scope>NUCLEOTIDE SEQUENCE</scope>
    <source>
        <tissue evidence="1">Brain</tissue>
    </source>
</reference>
<reference evidence="1" key="1">
    <citation type="submission" date="2016-05" db="EMBL/GenBank/DDBJ databases">
        <authorList>
            <person name="Lavstsen T."/>
            <person name="Jespersen J.S."/>
        </authorList>
    </citation>
    <scope>NUCLEOTIDE SEQUENCE</scope>
    <source>
        <tissue evidence="1">Brain</tissue>
    </source>
</reference>
<sequence length="348" mass="39879">MARLVNFLQLPIQKCFYRDKLIGTECDATPPFHVKLNRRGSATIIEWFCINGHMLWKWNSQPVLKYAMQGGDFMVATNILLSGNNFSKLALFFRFMNIGVVSPKTFRLIQNHYLVDSIKDFWGKKRAAIIDCLRAKESVVALADGRMDSPGHTVQFCTYTTMENESKDIISVVTVDKRQTNRNSVIMEKHAFIQTFDNLLPDLNITEIVTDAHMQISALLDPRKGRYKEKAIIHSLDVWHAAKNLTKKLHVAGILKGNSILLVWLKDIVNQFWYIFQKAQHRDMFNECGWVCFTMSQGSMNGSVANVTMDHLMQRPVIKSSWCQDLHHTRLFSESCSTDAEGCHQSDL</sequence>